<dbReference type="SUPFAM" id="SSF47769">
    <property type="entry name" value="SAM/Pointed domain"/>
    <property type="match status" value="2"/>
</dbReference>
<dbReference type="EMBL" id="MPUH01001034">
    <property type="protein sequence ID" value="OMJ70975.1"/>
    <property type="molecule type" value="Genomic_DNA"/>
</dbReference>
<dbReference type="PROSITE" id="PS50088">
    <property type="entry name" value="ANK_REPEAT"/>
    <property type="match status" value="2"/>
</dbReference>
<dbReference type="Pfam" id="PF00536">
    <property type="entry name" value="SAM_1"/>
    <property type="match status" value="1"/>
</dbReference>
<keyword evidence="1" id="KW-0677">Repeat</keyword>
<evidence type="ECO:0000256" key="2">
    <source>
        <dbReference type="ARBA" id="ARBA00023043"/>
    </source>
</evidence>
<evidence type="ECO:0000313" key="7">
    <source>
        <dbReference type="Proteomes" id="UP000187209"/>
    </source>
</evidence>
<dbReference type="SUPFAM" id="SSF48403">
    <property type="entry name" value="Ankyrin repeat"/>
    <property type="match status" value="1"/>
</dbReference>
<feature type="repeat" description="ANK" evidence="3">
    <location>
        <begin position="103"/>
        <end position="135"/>
    </location>
</feature>
<evidence type="ECO:0000313" key="6">
    <source>
        <dbReference type="EMBL" id="OMJ70975.1"/>
    </source>
</evidence>
<keyword evidence="7" id="KW-1185">Reference proteome</keyword>
<sequence>MASVQSVIKACRIGDLESLKTILTKNPELIDQTDNKLGWNGIFCSVMCGHIDITKYLIQSHANVNIKNCMGETPLHQAVESTNIKLVKLLLKNKANPNAQQNDGETPLHIAVCKDNYKLVCILLEFGAELNVQNFMYGRTCVHNVMETGNTKIFLEMLKYNPDMHIKDKAGLTPEDLGRNAKCNIIRTVLRITPSQNDAPCLSQQLSPTYTRCNSDASSYTETKFFDSKIGHIEMMHKRIRDTVKSSLDLTRKLDHSGNSTQDAETERTATENKPSLIEAKPDLYRWLKTMRLVSEYELLLKAGYDDVAQLVKQMRTAMPLTESSLIKIGMNKPGHRKRLLLALSNLASSNKDPSVFSKMHCCLNFPSGLWFNNMVSIEKWLQDLNLMELAEYFKHGGFEEVEDFMSLVSTPYALDDYGLTEIGIDKPGYRHRILAKIREQSGVKKNDETVIEKTSNNVACELCNIM</sequence>
<dbReference type="InterPro" id="IPR001660">
    <property type="entry name" value="SAM"/>
</dbReference>
<comment type="caution">
    <text evidence="6">The sequence shown here is derived from an EMBL/GenBank/DDBJ whole genome shotgun (WGS) entry which is preliminary data.</text>
</comment>
<evidence type="ECO:0000256" key="1">
    <source>
        <dbReference type="ARBA" id="ARBA00022737"/>
    </source>
</evidence>
<dbReference type="PROSITE" id="PS50105">
    <property type="entry name" value="SAM_DOMAIN"/>
    <property type="match status" value="2"/>
</dbReference>
<keyword evidence="2 3" id="KW-0040">ANK repeat</keyword>
<dbReference type="InterPro" id="IPR036770">
    <property type="entry name" value="Ankyrin_rpt-contain_sf"/>
</dbReference>
<feature type="repeat" description="ANK" evidence="3">
    <location>
        <begin position="70"/>
        <end position="102"/>
    </location>
</feature>
<evidence type="ECO:0000259" key="5">
    <source>
        <dbReference type="PROSITE" id="PS50105"/>
    </source>
</evidence>
<gene>
    <name evidence="6" type="ORF">SteCoe_30925</name>
</gene>
<dbReference type="InterPro" id="IPR050776">
    <property type="entry name" value="Ank_Repeat/CDKN_Inhibitor"/>
</dbReference>
<organism evidence="6 7">
    <name type="scientific">Stentor coeruleus</name>
    <dbReference type="NCBI Taxonomy" id="5963"/>
    <lineage>
        <taxon>Eukaryota</taxon>
        <taxon>Sar</taxon>
        <taxon>Alveolata</taxon>
        <taxon>Ciliophora</taxon>
        <taxon>Postciliodesmatophora</taxon>
        <taxon>Heterotrichea</taxon>
        <taxon>Heterotrichida</taxon>
        <taxon>Stentoridae</taxon>
        <taxon>Stentor</taxon>
    </lineage>
</organism>
<name>A0A1R2B2R6_9CILI</name>
<dbReference type="PANTHER" id="PTHR24201">
    <property type="entry name" value="ANK_REP_REGION DOMAIN-CONTAINING PROTEIN"/>
    <property type="match status" value="1"/>
</dbReference>
<proteinExistence type="predicted"/>
<dbReference type="SMART" id="SM00454">
    <property type="entry name" value="SAM"/>
    <property type="match status" value="2"/>
</dbReference>
<evidence type="ECO:0000256" key="4">
    <source>
        <dbReference type="SAM" id="MobiDB-lite"/>
    </source>
</evidence>
<dbReference type="SMART" id="SM00248">
    <property type="entry name" value="ANK"/>
    <property type="match status" value="4"/>
</dbReference>
<dbReference type="Gene3D" id="1.10.150.50">
    <property type="entry name" value="Transcription Factor, Ets-1"/>
    <property type="match status" value="2"/>
</dbReference>
<evidence type="ECO:0000256" key="3">
    <source>
        <dbReference type="PROSITE-ProRule" id="PRU00023"/>
    </source>
</evidence>
<dbReference type="Gene3D" id="1.25.40.20">
    <property type="entry name" value="Ankyrin repeat-containing domain"/>
    <property type="match status" value="1"/>
</dbReference>
<dbReference type="AlphaFoldDB" id="A0A1R2B2R6"/>
<feature type="domain" description="SAM" evidence="5">
    <location>
        <begin position="279"/>
        <end position="350"/>
    </location>
</feature>
<accession>A0A1R2B2R6</accession>
<dbReference type="Pfam" id="PF00023">
    <property type="entry name" value="Ank"/>
    <property type="match status" value="1"/>
</dbReference>
<dbReference type="Pfam" id="PF12796">
    <property type="entry name" value="Ank_2"/>
    <property type="match status" value="1"/>
</dbReference>
<dbReference type="Proteomes" id="UP000187209">
    <property type="component" value="Unassembled WGS sequence"/>
</dbReference>
<feature type="region of interest" description="Disordered" evidence="4">
    <location>
        <begin position="253"/>
        <end position="275"/>
    </location>
</feature>
<dbReference type="InterPro" id="IPR002110">
    <property type="entry name" value="Ankyrin_rpt"/>
</dbReference>
<feature type="domain" description="SAM" evidence="5">
    <location>
        <begin position="377"/>
        <end position="439"/>
    </location>
</feature>
<reference evidence="6 7" key="1">
    <citation type="submission" date="2016-11" db="EMBL/GenBank/DDBJ databases">
        <title>The macronuclear genome of Stentor coeruleus: a giant cell with tiny introns.</title>
        <authorList>
            <person name="Slabodnick M."/>
            <person name="Ruby J.G."/>
            <person name="Reiff S.B."/>
            <person name="Swart E.C."/>
            <person name="Gosai S."/>
            <person name="Prabakaran S."/>
            <person name="Witkowska E."/>
            <person name="Larue G.E."/>
            <person name="Fisher S."/>
            <person name="Freeman R.M."/>
            <person name="Gunawardena J."/>
            <person name="Chu W."/>
            <person name="Stover N.A."/>
            <person name="Gregory B.D."/>
            <person name="Nowacki M."/>
            <person name="Derisi J."/>
            <person name="Roy S.W."/>
            <person name="Marshall W.F."/>
            <person name="Sood P."/>
        </authorList>
    </citation>
    <scope>NUCLEOTIDE SEQUENCE [LARGE SCALE GENOMIC DNA]</scope>
    <source>
        <strain evidence="6">WM001</strain>
    </source>
</reference>
<protein>
    <recommendedName>
        <fullName evidence="5">SAM domain-containing protein</fullName>
    </recommendedName>
</protein>
<dbReference type="InterPro" id="IPR013761">
    <property type="entry name" value="SAM/pointed_sf"/>
</dbReference>
<dbReference type="OrthoDB" id="408027at2759"/>
<dbReference type="PANTHER" id="PTHR24201:SF15">
    <property type="entry name" value="ANKYRIN REPEAT DOMAIN-CONTAINING PROTEIN 66"/>
    <property type="match status" value="1"/>
</dbReference>
<dbReference type="PROSITE" id="PS50297">
    <property type="entry name" value="ANK_REP_REGION"/>
    <property type="match status" value="2"/>
</dbReference>